<dbReference type="Pfam" id="PF04138">
    <property type="entry name" value="GtrA_DPMS_TM"/>
    <property type="match status" value="1"/>
</dbReference>
<evidence type="ECO:0000256" key="4">
    <source>
        <dbReference type="ARBA" id="ARBA00022989"/>
    </source>
</evidence>
<reference evidence="8 10" key="1">
    <citation type="submission" date="2016-10" db="EMBL/GenBank/DDBJ databases">
        <authorList>
            <person name="Varghese N."/>
            <person name="Submissions S."/>
        </authorList>
    </citation>
    <scope>NUCLEOTIDE SEQUENCE [LARGE SCALE GENOMIC DNA]</scope>
    <source>
        <strain evidence="8 10">BS2976</strain>
    </source>
</reference>
<name>A0A1H1IWQ3_9PSED</name>
<dbReference type="PANTHER" id="PTHR38459">
    <property type="entry name" value="PROPHAGE BACTOPRENOL-LINKED GLUCOSE TRANSLOCASE HOMOLOG"/>
    <property type="match status" value="1"/>
</dbReference>
<dbReference type="InterPro" id="IPR051401">
    <property type="entry name" value="GtrA_CellWall_Glycosyl"/>
</dbReference>
<evidence type="ECO:0000256" key="5">
    <source>
        <dbReference type="ARBA" id="ARBA00023136"/>
    </source>
</evidence>
<protein>
    <submittedName>
        <fullName evidence="8">Flippase GtrA (Transmembrane translocase of bactoprenol-linked glucose)</fullName>
    </submittedName>
    <submittedName>
        <fullName evidence="9">GtrA family protein</fullName>
    </submittedName>
</protein>
<dbReference type="RefSeq" id="WP_090409089.1">
    <property type="nucleotide sequence ID" value="NZ_FNKM01000002.1"/>
</dbReference>
<feature type="transmembrane region" description="Helical" evidence="6">
    <location>
        <begin position="103"/>
        <end position="121"/>
    </location>
</feature>
<sequence>MENKNLPIVALFIRYLGVGSIATGVHYSVFLALVASGFADPVLASVSGGVLGAFVSYVGNKRLCFIAKGDCKLQPIRFLLISLATNLGNGMGMWVLIKIDLSPFISQILVTLILTALGFIAHRFWTFNHADITSAFRTP</sequence>
<keyword evidence="10" id="KW-1185">Reference proteome</keyword>
<gene>
    <name evidence="9" type="ORF">FIV39_01935</name>
    <name evidence="8" type="ORF">SAMN04490186_6353</name>
</gene>
<accession>A0A1H1IWQ3</accession>
<feature type="transmembrane region" description="Helical" evidence="6">
    <location>
        <begin position="78"/>
        <end position="97"/>
    </location>
</feature>
<dbReference type="Proteomes" id="UP000198740">
    <property type="component" value="Unassembled WGS sequence"/>
</dbReference>
<evidence type="ECO:0000256" key="3">
    <source>
        <dbReference type="ARBA" id="ARBA00022692"/>
    </source>
</evidence>
<dbReference type="AlphaFoldDB" id="A0A1H1IWQ3"/>
<evidence type="ECO:0000256" key="1">
    <source>
        <dbReference type="ARBA" id="ARBA00004141"/>
    </source>
</evidence>
<proteinExistence type="inferred from homology"/>
<keyword evidence="4 6" id="KW-1133">Transmembrane helix</keyword>
<organism evidence="9 11">
    <name type="scientific">Pseudomonas grimontii</name>
    <dbReference type="NCBI Taxonomy" id="129847"/>
    <lineage>
        <taxon>Bacteria</taxon>
        <taxon>Pseudomonadati</taxon>
        <taxon>Pseudomonadota</taxon>
        <taxon>Gammaproteobacteria</taxon>
        <taxon>Pseudomonadales</taxon>
        <taxon>Pseudomonadaceae</taxon>
        <taxon>Pseudomonas</taxon>
    </lineage>
</organism>
<comment type="subcellular location">
    <subcellularLocation>
        <location evidence="1">Membrane</location>
        <topology evidence="1">Multi-pass membrane protein</topology>
    </subcellularLocation>
</comment>
<comment type="similarity">
    <text evidence="2">Belongs to the GtrA family.</text>
</comment>
<dbReference type="PANTHER" id="PTHR38459:SF1">
    <property type="entry name" value="PROPHAGE BACTOPRENOL-LINKED GLUCOSE TRANSLOCASE HOMOLOG"/>
    <property type="match status" value="1"/>
</dbReference>
<evidence type="ECO:0000256" key="6">
    <source>
        <dbReference type="SAM" id="Phobius"/>
    </source>
</evidence>
<evidence type="ECO:0000313" key="11">
    <source>
        <dbReference type="Proteomes" id="UP000317267"/>
    </source>
</evidence>
<dbReference type="GO" id="GO:0005886">
    <property type="term" value="C:plasma membrane"/>
    <property type="evidence" value="ECO:0007669"/>
    <property type="project" value="TreeGrafter"/>
</dbReference>
<feature type="transmembrane region" description="Helical" evidence="6">
    <location>
        <begin position="41"/>
        <end position="58"/>
    </location>
</feature>
<dbReference type="EMBL" id="VFES01000001">
    <property type="protein sequence ID" value="TWR70117.1"/>
    <property type="molecule type" value="Genomic_DNA"/>
</dbReference>
<evidence type="ECO:0000313" key="9">
    <source>
        <dbReference type="EMBL" id="TWR70117.1"/>
    </source>
</evidence>
<dbReference type="OrthoDB" id="6868638at2"/>
<dbReference type="Proteomes" id="UP000317267">
    <property type="component" value="Unassembled WGS sequence"/>
</dbReference>
<dbReference type="GO" id="GO:0000271">
    <property type="term" value="P:polysaccharide biosynthetic process"/>
    <property type="evidence" value="ECO:0007669"/>
    <property type="project" value="InterPro"/>
</dbReference>
<feature type="domain" description="GtrA/DPMS transmembrane" evidence="7">
    <location>
        <begin position="14"/>
        <end position="127"/>
    </location>
</feature>
<keyword evidence="3 6" id="KW-0812">Transmembrane</keyword>
<reference evidence="9 11" key="2">
    <citation type="submission" date="2019-06" db="EMBL/GenBank/DDBJ databases">
        <title>Pseudomonas bimorpha sp. nov. isolated from bovine raw milk and skim milk concentrate.</title>
        <authorList>
            <person name="Hofmann K."/>
            <person name="Huptas C."/>
            <person name="Doll E."/>
            <person name="Scherer S."/>
            <person name="Wenning M."/>
        </authorList>
    </citation>
    <scope>NUCLEOTIDE SEQUENCE [LARGE SCALE GENOMIC DNA]</scope>
    <source>
        <strain evidence="9 11">DSM 17515</strain>
    </source>
</reference>
<evidence type="ECO:0000256" key="2">
    <source>
        <dbReference type="ARBA" id="ARBA00009399"/>
    </source>
</evidence>
<dbReference type="InterPro" id="IPR007267">
    <property type="entry name" value="GtrA_DPMS_TM"/>
</dbReference>
<dbReference type="EMBL" id="FNKM01000002">
    <property type="protein sequence ID" value="SDR42123.1"/>
    <property type="molecule type" value="Genomic_DNA"/>
</dbReference>
<evidence type="ECO:0000259" key="7">
    <source>
        <dbReference type="Pfam" id="PF04138"/>
    </source>
</evidence>
<comment type="caution">
    <text evidence="9">The sequence shown here is derived from an EMBL/GenBank/DDBJ whole genome shotgun (WGS) entry which is preliminary data.</text>
</comment>
<evidence type="ECO:0000313" key="8">
    <source>
        <dbReference type="EMBL" id="SDR42123.1"/>
    </source>
</evidence>
<evidence type="ECO:0000313" key="10">
    <source>
        <dbReference type="Proteomes" id="UP000198740"/>
    </source>
</evidence>
<keyword evidence="5 6" id="KW-0472">Membrane</keyword>
<feature type="transmembrane region" description="Helical" evidence="6">
    <location>
        <begin position="12"/>
        <end position="35"/>
    </location>
</feature>